<reference evidence="3" key="1">
    <citation type="submission" date="2016-11" db="UniProtKB">
        <authorList>
            <consortium name="WormBaseParasite"/>
        </authorList>
    </citation>
    <scope>IDENTIFICATION</scope>
</reference>
<keyword evidence="1" id="KW-0812">Transmembrane</keyword>
<protein>
    <submittedName>
        <fullName evidence="3">MFS domain-containing protein</fullName>
    </submittedName>
</protein>
<dbReference type="Proteomes" id="UP000095283">
    <property type="component" value="Unplaced"/>
</dbReference>
<dbReference type="PANTHER" id="PTHR11360">
    <property type="entry name" value="MONOCARBOXYLATE TRANSPORTER"/>
    <property type="match status" value="1"/>
</dbReference>
<name>A0A1I7X914_HETBA</name>
<dbReference type="SUPFAM" id="SSF103473">
    <property type="entry name" value="MFS general substrate transporter"/>
    <property type="match status" value="1"/>
</dbReference>
<evidence type="ECO:0000313" key="3">
    <source>
        <dbReference type="WBParaSite" id="Hba_13928"/>
    </source>
</evidence>
<keyword evidence="1" id="KW-0472">Membrane</keyword>
<feature type="transmembrane region" description="Helical" evidence="1">
    <location>
        <begin position="191"/>
        <end position="219"/>
    </location>
</feature>
<dbReference type="AlphaFoldDB" id="A0A1I7X914"/>
<dbReference type="InterPro" id="IPR036259">
    <property type="entry name" value="MFS_trans_sf"/>
</dbReference>
<evidence type="ECO:0000313" key="2">
    <source>
        <dbReference type="Proteomes" id="UP000095283"/>
    </source>
</evidence>
<sequence length="278" mass="31787">MKVFHRRLKKLQKMEQDQESMKNGDCGKLVSCLPMSARLRYSLAPGMSGMTGSRVPASNAVTRYRIPSNLIAYQGKMPSAPTLAVRKKRKDLMSKLHLKALWKGVTDEIALYKFLLRKPSYVLILISVTSLYFVLDVPYVFFYDYAVENLGAVESSAAHLTSIIGVTNLMSTWICGFVSDIECVKKRLFNFYGIAMFGLTMSYWMVPLVNSVFGMAVYLNSFIAGFIERKFLMQLFHLMAVLIYVNANYLGDIILDFMSFIKYVFTRYYIYNNFSVNS</sequence>
<feature type="transmembrane region" description="Helical" evidence="1">
    <location>
        <begin position="231"/>
        <end position="250"/>
    </location>
</feature>
<keyword evidence="2" id="KW-1185">Reference proteome</keyword>
<feature type="transmembrane region" description="Helical" evidence="1">
    <location>
        <begin position="157"/>
        <end position="179"/>
    </location>
</feature>
<dbReference type="GO" id="GO:0008028">
    <property type="term" value="F:monocarboxylic acid transmembrane transporter activity"/>
    <property type="evidence" value="ECO:0007669"/>
    <property type="project" value="TreeGrafter"/>
</dbReference>
<proteinExistence type="predicted"/>
<organism evidence="2 3">
    <name type="scientific">Heterorhabditis bacteriophora</name>
    <name type="common">Entomopathogenic nematode worm</name>
    <dbReference type="NCBI Taxonomy" id="37862"/>
    <lineage>
        <taxon>Eukaryota</taxon>
        <taxon>Metazoa</taxon>
        <taxon>Ecdysozoa</taxon>
        <taxon>Nematoda</taxon>
        <taxon>Chromadorea</taxon>
        <taxon>Rhabditida</taxon>
        <taxon>Rhabditina</taxon>
        <taxon>Rhabditomorpha</taxon>
        <taxon>Strongyloidea</taxon>
        <taxon>Heterorhabditidae</taxon>
        <taxon>Heterorhabditis</taxon>
    </lineage>
</organism>
<dbReference type="InterPro" id="IPR050327">
    <property type="entry name" value="Proton-linked_MCT"/>
</dbReference>
<accession>A0A1I7X914</accession>
<feature type="transmembrane region" description="Helical" evidence="1">
    <location>
        <begin position="121"/>
        <end position="142"/>
    </location>
</feature>
<dbReference type="WBParaSite" id="Hba_13928">
    <property type="protein sequence ID" value="Hba_13928"/>
    <property type="gene ID" value="Hba_13928"/>
</dbReference>
<dbReference type="PANTHER" id="PTHR11360:SF284">
    <property type="entry name" value="EG:103B4.3 PROTEIN-RELATED"/>
    <property type="match status" value="1"/>
</dbReference>
<keyword evidence="1" id="KW-1133">Transmembrane helix</keyword>
<evidence type="ECO:0000256" key="1">
    <source>
        <dbReference type="SAM" id="Phobius"/>
    </source>
</evidence>